<dbReference type="PANTHER" id="PTHR24186:SF37">
    <property type="entry name" value="PGG DOMAIN-CONTAINING PROTEIN"/>
    <property type="match status" value="1"/>
</dbReference>
<comment type="caution">
    <text evidence="8">The sequence shown here is derived from an EMBL/GenBank/DDBJ whole genome shotgun (WGS) entry which is preliminary data.</text>
</comment>
<dbReference type="Proteomes" id="UP001630127">
    <property type="component" value="Unassembled WGS sequence"/>
</dbReference>
<evidence type="ECO:0000259" key="7">
    <source>
        <dbReference type="Pfam" id="PF13962"/>
    </source>
</evidence>
<evidence type="ECO:0000256" key="3">
    <source>
        <dbReference type="ARBA" id="ARBA00022737"/>
    </source>
</evidence>
<evidence type="ECO:0000256" key="5">
    <source>
        <dbReference type="ARBA" id="ARBA00023043"/>
    </source>
</evidence>
<keyword evidence="6" id="KW-0472">Membrane</keyword>
<proteinExistence type="predicted"/>
<feature type="domain" description="PGG" evidence="7">
    <location>
        <begin position="61"/>
        <end position="94"/>
    </location>
</feature>
<evidence type="ECO:0000256" key="1">
    <source>
        <dbReference type="ARBA" id="ARBA00004141"/>
    </source>
</evidence>
<sequence>MQAVIYIVEHSKIRVNIKDADGKTGLYLLLGLDNIDPKVKSSLENHRALPGTDVLSIEFLEWIENSRNAIMVVASLIATMAFQEGISPPGGVCASFKWGLQLEASAVQQKTDGGGTILHLCVKYNQLKALEMLINAIEDPEFVNAKNEDGMTILHLAYNSRPKACPE</sequence>
<dbReference type="EMBL" id="JBJUIK010000016">
    <property type="protein sequence ID" value="KAL3500826.1"/>
    <property type="molecule type" value="Genomic_DNA"/>
</dbReference>
<dbReference type="InterPro" id="IPR026961">
    <property type="entry name" value="PGG_dom"/>
</dbReference>
<evidence type="ECO:0000256" key="4">
    <source>
        <dbReference type="ARBA" id="ARBA00022989"/>
    </source>
</evidence>
<evidence type="ECO:0000313" key="8">
    <source>
        <dbReference type="EMBL" id="KAL3500826.1"/>
    </source>
</evidence>
<dbReference type="AlphaFoldDB" id="A0ABD2XZQ0"/>
<dbReference type="Gene3D" id="1.25.40.20">
    <property type="entry name" value="Ankyrin repeat-containing domain"/>
    <property type="match status" value="1"/>
</dbReference>
<accession>A0ABD2XZQ0</accession>
<evidence type="ECO:0000256" key="6">
    <source>
        <dbReference type="ARBA" id="ARBA00023136"/>
    </source>
</evidence>
<dbReference type="GO" id="GO:0016020">
    <property type="term" value="C:membrane"/>
    <property type="evidence" value="ECO:0007669"/>
    <property type="project" value="UniProtKB-SubCell"/>
</dbReference>
<protein>
    <recommendedName>
        <fullName evidence="7">PGG domain-containing protein</fullName>
    </recommendedName>
</protein>
<dbReference type="InterPro" id="IPR036770">
    <property type="entry name" value="Ankyrin_rpt-contain_sf"/>
</dbReference>
<keyword evidence="3" id="KW-0677">Repeat</keyword>
<name>A0ABD2XZQ0_9GENT</name>
<organism evidence="8 9">
    <name type="scientific">Cinchona calisaya</name>
    <dbReference type="NCBI Taxonomy" id="153742"/>
    <lineage>
        <taxon>Eukaryota</taxon>
        <taxon>Viridiplantae</taxon>
        <taxon>Streptophyta</taxon>
        <taxon>Embryophyta</taxon>
        <taxon>Tracheophyta</taxon>
        <taxon>Spermatophyta</taxon>
        <taxon>Magnoliopsida</taxon>
        <taxon>eudicotyledons</taxon>
        <taxon>Gunneridae</taxon>
        <taxon>Pentapetalae</taxon>
        <taxon>asterids</taxon>
        <taxon>lamiids</taxon>
        <taxon>Gentianales</taxon>
        <taxon>Rubiaceae</taxon>
        <taxon>Cinchonoideae</taxon>
        <taxon>Cinchoneae</taxon>
        <taxon>Cinchona</taxon>
    </lineage>
</organism>
<dbReference type="SUPFAM" id="SSF48403">
    <property type="entry name" value="Ankyrin repeat"/>
    <property type="match status" value="1"/>
</dbReference>
<keyword evidence="2" id="KW-0812">Transmembrane</keyword>
<evidence type="ECO:0000256" key="2">
    <source>
        <dbReference type="ARBA" id="ARBA00022692"/>
    </source>
</evidence>
<dbReference type="Pfam" id="PF13962">
    <property type="entry name" value="PGG"/>
    <property type="match status" value="1"/>
</dbReference>
<comment type="subcellular location">
    <subcellularLocation>
        <location evidence="1">Membrane</location>
        <topology evidence="1">Multi-pass membrane protein</topology>
    </subcellularLocation>
</comment>
<keyword evidence="4" id="KW-1133">Transmembrane helix</keyword>
<keyword evidence="9" id="KW-1185">Reference proteome</keyword>
<evidence type="ECO:0000313" key="9">
    <source>
        <dbReference type="Proteomes" id="UP001630127"/>
    </source>
</evidence>
<gene>
    <name evidence="8" type="ORF">ACH5RR_039919</name>
</gene>
<reference evidence="8 9" key="1">
    <citation type="submission" date="2024-11" db="EMBL/GenBank/DDBJ databases">
        <title>A near-complete genome assembly of Cinchona calisaya.</title>
        <authorList>
            <person name="Lian D.C."/>
            <person name="Zhao X.W."/>
            <person name="Wei L."/>
        </authorList>
    </citation>
    <scope>NUCLEOTIDE SEQUENCE [LARGE SCALE GENOMIC DNA]</scope>
    <source>
        <tissue evidence="8">Nenye</tissue>
    </source>
</reference>
<dbReference type="PANTHER" id="PTHR24186">
    <property type="entry name" value="PROTEIN PHOSPHATASE 1 REGULATORY SUBUNIT"/>
    <property type="match status" value="1"/>
</dbReference>
<keyword evidence="5" id="KW-0040">ANK repeat</keyword>